<evidence type="ECO:0000313" key="2">
    <source>
        <dbReference type="Proteomes" id="UP000030403"/>
    </source>
</evidence>
<proteinExistence type="predicted"/>
<dbReference type="RefSeq" id="WP_081673093.1">
    <property type="nucleotide sequence ID" value="NZ_AVPF01000017.1"/>
</dbReference>
<dbReference type="OrthoDB" id="1652387at2"/>
<dbReference type="eggNOG" id="ENOG5032DAQ">
    <property type="taxonomic scope" value="Bacteria"/>
</dbReference>
<dbReference type="NCBIfam" id="TIGR04129">
    <property type="entry name" value="CxxH_BA5709"/>
    <property type="match status" value="1"/>
</dbReference>
<dbReference type="EMBL" id="AVPF01000017">
    <property type="protein sequence ID" value="KGX89258.1"/>
    <property type="molecule type" value="Genomic_DNA"/>
</dbReference>
<dbReference type="STRING" id="1385511.GCA_000425225_01578"/>
<evidence type="ECO:0008006" key="3">
    <source>
        <dbReference type="Google" id="ProtNLM"/>
    </source>
</evidence>
<comment type="caution">
    <text evidence="1">The sequence shown here is derived from an EMBL/GenBank/DDBJ whole genome shotgun (WGS) entry which is preliminary data.</text>
</comment>
<dbReference type="Pfam" id="PF14116">
    <property type="entry name" value="YyzF"/>
    <property type="match status" value="1"/>
</dbReference>
<reference evidence="1 2" key="1">
    <citation type="submission" date="2013-08" db="EMBL/GenBank/DDBJ databases">
        <authorList>
            <person name="Huang J."/>
            <person name="Wang G."/>
        </authorList>
    </citation>
    <scope>NUCLEOTIDE SEQUENCE [LARGE SCALE GENOMIC DNA]</scope>
    <source>
        <strain evidence="1 2">BH030004</strain>
    </source>
</reference>
<dbReference type="Proteomes" id="UP000030403">
    <property type="component" value="Unassembled WGS sequence"/>
</dbReference>
<protein>
    <recommendedName>
        <fullName evidence="3">CxxH/CxxC protein</fullName>
    </recommendedName>
</protein>
<dbReference type="InterPro" id="IPR025626">
    <property type="entry name" value="YyzF"/>
</dbReference>
<evidence type="ECO:0000313" key="1">
    <source>
        <dbReference type="EMBL" id="KGX89258.1"/>
    </source>
</evidence>
<organism evidence="1 2">
    <name type="scientific">Pontibacillus marinus BH030004 = DSM 16465</name>
    <dbReference type="NCBI Taxonomy" id="1385511"/>
    <lineage>
        <taxon>Bacteria</taxon>
        <taxon>Bacillati</taxon>
        <taxon>Bacillota</taxon>
        <taxon>Bacilli</taxon>
        <taxon>Bacillales</taxon>
        <taxon>Bacillaceae</taxon>
        <taxon>Pontibacillus</taxon>
    </lineage>
</organism>
<accession>A0A0A5GDG7</accession>
<sequence>MKVYVCSQHVDKAMDVVVDEYGTFPAFEEADISTDCEYCEDNAAYMVANTGSSTK</sequence>
<dbReference type="AlphaFoldDB" id="A0A0A5GDG7"/>
<keyword evidence="2" id="KW-1185">Reference proteome</keyword>
<gene>
    <name evidence="1" type="ORF">N783_07115</name>
</gene>
<name>A0A0A5GDG7_9BACI</name>